<keyword evidence="5" id="KW-0067">ATP-binding</keyword>
<dbReference type="SUPFAM" id="SSF52540">
    <property type="entry name" value="P-loop containing nucleoside triphosphate hydrolases"/>
    <property type="match status" value="1"/>
</dbReference>
<dbReference type="Pfam" id="PF13087">
    <property type="entry name" value="AAA_12"/>
    <property type="match status" value="1"/>
</dbReference>
<dbReference type="InterPro" id="IPR024402">
    <property type="entry name" value="DUF2726"/>
</dbReference>
<dbReference type="Pfam" id="PF13086">
    <property type="entry name" value="AAA_11"/>
    <property type="match status" value="1"/>
</dbReference>
<evidence type="ECO:0000259" key="7">
    <source>
        <dbReference type="Pfam" id="PF13086"/>
    </source>
</evidence>
<dbReference type="InterPro" id="IPR027417">
    <property type="entry name" value="P-loop_NTPase"/>
</dbReference>
<dbReference type="InterPro" id="IPR047187">
    <property type="entry name" value="SF1_C_Upf1"/>
</dbReference>
<dbReference type="InterPro" id="IPR041679">
    <property type="entry name" value="DNA2/NAM7-like_C"/>
</dbReference>
<dbReference type="eggNOG" id="COG1112">
    <property type="taxonomic scope" value="Bacteria"/>
</dbReference>
<organism evidence="10 11">
    <name type="scientific">Neobacillus bataviensis LMG 21833</name>
    <dbReference type="NCBI Taxonomy" id="1117379"/>
    <lineage>
        <taxon>Bacteria</taxon>
        <taxon>Bacillati</taxon>
        <taxon>Bacillota</taxon>
        <taxon>Bacilli</taxon>
        <taxon>Bacillales</taxon>
        <taxon>Bacillaceae</taxon>
        <taxon>Neobacillus</taxon>
    </lineage>
</organism>
<dbReference type="STRING" id="1117379.BABA_12930"/>
<dbReference type="Pfam" id="PF10881">
    <property type="entry name" value="DUF2726"/>
    <property type="match status" value="1"/>
</dbReference>
<keyword evidence="3" id="KW-0378">Hydrolase</keyword>
<evidence type="ECO:0000256" key="4">
    <source>
        <dbReference type="ARBA" id="ARBA00022806"/>
    </source>
</evidence>
<dbReference type="GO" id="GO:0005524">
    <property type="term" value="F:ATP binding"/>
    <property type="evidence" value="ECO:0007669"/>
    <property type="project" value="UniProtKB-KW"/>
</dbReference>
<evidence type="ECO:0000259" key="9">
    <source>
        <dbReference type="Pfam" id="PF13280"/>
    </source>
</evidence>
<feature type="domain" description="WYL" evidence="9">
    <location>
        <begin position="6"/>
        <end position="70"/>
    </location>
</feature>
<keyword evidence="11" id="KW-1185">Reference proteome</keyword>
<feature type="domain" description="DNA2/NAM7 helicase helicase" evidence="7">
    <location>
        <begin position="341"/>
        <end position="739"/>
    </location>
</feature>
<dbReference type="PATRIC" id="fig|1117379.3.peg.2686"/>
<evidence type="ECO:0000256" key="2">
    <source>
        <dbReference type="ARBA" id="ARBA00022741"/>
    </source>
</evidence>
<dbReference type="AlphaFoldDB" id="K6D560"/>
<dbReference type="Pfam" id="PF13280">
    <property type="entry name" value="WYL"/>
    <property type="match status" value="1"/>
</dbReference>
<sequence length="1148" mass="133294">MFQTIDFIVNAVKQHQIIHIKYDSKHKEEGKYKILPLHFFTYNGIYYLTCKSISNNQYLTLKVENIYGVETTFLLGKDDVPLETIAMKKGYNLDYVFPVDVYKEEDVAHIHSYYGNHAKSTGKIQHENLFQYYIEALRIDDMKKISFKLEDEHFYVIDKENCIPLFQQFEAITRLPSAFEEFFAKVKHAKNTSLFLGYPQLSNGKGTYYPFLYAEIVVSEEEAIIQLKRSRIYINKRFASDACEISLADALEVTAALTSKDMSSSSLSENVRRNLKRYNILDKGVIFLNKSSNANYKTVEELKQYARMSTDFFTPMKKFIEPTFPIDPKRKDAYVMSPVLINYSQRETVTHVNNDILLCQGPPGTGKTQTIVNIIANEVLKGNTVLVASTNNKAVDNVKEKLNGDKTLYTGTLRLGDENLRTKAIQQVKQALDEAKADTTPYTVNKEELLKKSDEMDKSLKELLKQLHLIRNIEKQISSLYKAIDYTEELILDSDIKQNPYSILDKYSRLHKEETPLVNILHALNQVTFHIENKRNHPRMQFSFFKWIYKAFELNRQRKIIGKLGLTLDGLKQKKSFEAFLDALEQYKVVLQLLILLKEKDVMESQKKGIKNYEEDDIKVFIQSNLEEKLNNDVLLLKQLDHERIENFTEPNRKQLMGILNDEKVYYDSVNDFSLLTQLYPIILCTNQSVPTCIPINYAFDLVIIDEASQCNLPASLPAIKRAKRLLVVGDDEQLKPVTELPIEWDELLLEENRVSMDDKKNSIYKFSANSLFDFYRNVLDDQCQFFLNEHFRCHFDIIQFSNQEFYNNDLIVSTSPTKSKLQGILGLDISTKEIPLSLPEIGNINPYEVKAIIDFIEEKFEYIRGKSIGITTPFKDQCRHIIEQINKRREDETINPEIKKLYDQLIENVAIGSVHTFQGGEKQIIFFSTVVSFGMDKPLDKWLNKEKNLINVGNTRAIEALVVVGDFQFLQSAGGILKKLSLYVENVAQNVEKPKINPVFSIVHPIIYKKMSNEHLRRLLNSSEEKMYHIMKRLLENKFQKYDIYPKIRVADVIKVEKSITGEKQFYYALSAHFDFIIFNKQTYMPVAAFEFDGPEHDKPEQRSKDDLKDELCKKNDFPISRFDYRSELTDTSLLENMEKVLLNCSR</sequence>
<proteinExistence type="inferred from homology"/>
<evidence type="ECO:0000313" key="10">
    <source>
        <dbReference type="EMBL" id="EKN67632.1"/>
    </source>
</evidence>
<reference evidence="10 11" key="1">
    <citation type="journal article" date="2012" name="Front. Microbiol.">
        <title>Redundancy and modularity in membrane-associated dissimilatory nitrate reduction in Bacillus.</title>
        <authorList>
            <person name="Heylen K."/>
            <person name="Keltjens J."/>
        </authorList>
    </citation>
    <scope>NUCLEOTIDE SEQUENCE [LARGE SCALE GENOMIC DNA]</scope>
    <source>
        <strain evidence="11">LMG 21833T</strain>
    </source>
</reference>
<evidence type="ECO:0000256" key="3">
    <source>
        <dbReference type="ARBA" id="ARBA00022801"/>
    </source>
</evidence>
<protein>
    <recommendedName>
        <fullName evidence="12">DNA helicase</fullName>
    </recommendedName>
</protein>
<dbReference type="InterPro" id="IPR050534">
    <property type="entry name" value="Coronavir_polyprotein_1ab"/>
</dbReference>
<dbReference type="GO" id="GO:0016787">
    <property type="term" value="F:hydrolase activity"/>
    <property type="evidence" value="ECO:0007669"/>
    <property type="project" value="UniProtKB-KW"/>
</dbReference>
<evidence type="ECO:0000313" key="11">
    <source>
        <dbReference type="Proteomes" id="UP000006316"/>
    </source>
</evidence>
<dbReference type="GO" id="GO:0043139">
    <property type="term" value="F:5'-3' DNA helicase activity"/>
    <property type="evidence" value="ECO:0007669"/>
    <property type="project" value="TreeGrafter"/>
</dbReference>
<dbReference type="EMBL" id="AJLS01000074">
    <property type="protein sequence ID" value="EKN67632.1"/>
    <property type="molecule type" value="Genomic_DNA"/>
</dbReference>
<gene>
    <name evidence="10" type="ORF">BABA_12930</name>
</gene>
<dbReference type="PROSITE" id="PS52050">
    <property type="entry name" value="WYL"/>
    <property type="match status" value="1"/>
</dbReference>
<dbReference type="InterPro" id="IPR026881">
    <property type="entry name" value="WYL_dom"/>
</dbReference>
<evidence type="ECO:0000259" key="6">
    <source>
        <dbReference type="Pfam" id="PF10881"/>
    </source>
</evidence>
<dbReference type="Proteomes" id="UP000006316">
    <property type="component" value="Unassembled WGS sequence"/>
</dbReference>
<feature type="domain" description="DNA2/NAM7 helicase-like C-terminal" evidence="8">
    <location>
        <begin position="771"/>
        <end position="967"/>
    </location>
</feature>
<evidence type="ECO:0000256" key="1">
    <source>
        <dbReference type="ARBA" id="ARBA00007913"/>
    </source>
</evidence>
<dbReference type="eggNOG" id="COG0507">
    <property type="taxonomic scope" value="Bacteria"/>
</dbReference>
<dbReference type="CDD" id="cd18808">
    <property type="entry name" value="SF1_C_Upf1"/>
    <property type="match status" value="1"/>
</dbReference>
<evidence type="ECO:0000256" key="5">
    <source>
        <dbReference type="ARBA" id="ARBA00022840"/>
    </source>
</evidence>
<comment type="similarity">
    <text evidence="1">Belongs to the DNA2/NAM7 helicase family.</text>
</comment>
<dbReference type="PANTHER" id="PTHR43788">
    <property type="entry name" value="DNA2/NAM7 HELICASE FAMILY MEMBER"/>
    <property type="match status" value="1"/>
</dbReference>
<dbReference type="Gene3D" id="3.40.50.300">
    <property type="entry name" value="P-loop containing nucleotide triphosphate hydrolases"/>
    <property type="match status" value="3"/>
</dbReference>
<feature type="domain" description="DUF2726" evidence="6">
    <location>
        <begin position="1018"/>
        <end position="1135"/>
    </location>
</feature>
<keyword evidence="4" id="KW-0347">Helicase</keyword>
<evidence type="ECO:0000259" key="8">
    <source>
        <dbReference type="Pfam" id="PF13087"/>
    </source>
</evidence>
<comment type="caution">
    <text evidence="10">The sequence shown here is derived from an EMBL/GenBank/DDBJ whole genome shotgun (WGS) entry which is preliminary data.</text>
</comment>
<dbReference type="PANTHER" id="PTHR43788:SF8">
    <property type="entry name" value="DNA-BINDING PROTEIN SMUBP-2"/>
    <property type="match status" value="1"/>
</dbReference>
<accession>K6D560</accession>
<keyword evidence="2" id="KW-0547">Nucleotide-binding</keyword>
<evidence type="ECO:0008006" key="12">
    <source>
        <dbReference type="Google" id="ProtNLM"/>
    </source>
</evidence>
<name>K6D560_9BACI</name>
<dbReference type="InterPro" id="IPR041677">
    <property type="entry name" value="DNA2/NAM7_AAA_11"/>
</dbReference>